<reference evidence="2" key="1">
    <citation type="submission" date="2021-06" db="EMBL/GenBank/DDBJ databases">
        <title>Parelaphostrongylus tenuis whole genome reference sequence.</title>
        <authorList>
            <person name="Garwood T.J."/>
            <person name="Larsen P.A."/>
            <person name="Fountain-Jones N.M."/>
            <person name="Garbe J.R."/>
            <person name="Macchietto M.G."/>
            <person name="Kania S.A."/>
            <person name="Gerhold R.W."/>
            <person name="Richards J.E."/>
            <person name="Wolf T.M."/>
        </authorList>
    </citation>
    <scope>NUCLEOTIDE SEQUENCE</scope>
    <source>
        <strain evidence="2">MNPRO001-30</strain>
        <tissue evidence="2">Meninges</tissue>
    </source>
</reference>
<evidence type="ECO:0000313" key="2">
    <source>
        <dbReference type="EMBL" id="KAJ1361763.1"/>
    </source>
</evidence>
<gene>
    <name evidence="2" type="ORF">KIN20_021098</name>
</gene>
<organism evidence="2 3">
    <name type="scientific">Parelaphostrongylus tenuis</name>
    <name type="common">Meningeal worm</name>
    <dbReference type="NCBI Taxonomy" id="148309"/>
    <lineage>
        <taxon>Eukaryota</taxon>
        <taxon>Metazoa</taxon>
        <taxon>Ecdysozoa</taxon>
        <taxon>Nematoda</taxon>
        <taxon>Chromadorea</taxon>
        <taxon>Rhabditida</taxon>
        <taxon>Rhabditina</taxon>
        <taxon>Rhabditomorpha</taxon>
        <taxon>Strongyloidea</taxon>
        <taxon>Metastrongylidae</taxon>
        <taxon>Parelaphostrongylus</taxon>
    </lineage>
</organism>
<accession>A0AAD5MS76</accession>
<dbReference type="EMBL" id="JAHQIW010004264">
    <property type="protein sequence ID" value="KAJ1361763.1"/>
    <property type="molecule type" value="Genomic_DNA"/>
</dbReference>
<comment type="caution">
    <text evidence="2">The sequence shown here is derived from an EMBL/GenBank/DDBJ whole genome shotgun (WGS) entry which is preliminary data.</text>
</comment>
<proteinExistence type="predicted"/>
<evidence type="ECO:0000256" key="1">
    <source>
        <dbReference type="SAM" id="MobiDB-lite"/>
    </source>
</evidence>
<feature type="compositionally biased region" description="Basic and acidic residues" evidence="1">
    <location>
        <begin position="1"/>
        <end position="22"/>
    </location>
</feature>
<dbReference type="Proteomes" id="UP001196413">
    <property type="component" value="Unassembled WGS sequence"/>
</dbReference>
<protein>
    <submittedName>
        <fullName evidence="2">Uncharacterized protein</fullName>
    </submittedName>
</protein>
<keyword evidence="3" id="KW-1185">Reference proteome</keyword>
<sequence length="82" mass="9730">MAEEKNLSVKSDSDGRQRESNVKRIRHNRSTTRRDNSQDCNEYGSEIEEDEEEHISVRYTKTQYRYALYYTGYGQVRSVLMA</sequence>
<dbReference type="AlphaFoldDB" id="A0AAD5MS76"/>
<name>A0AAD5MS76_PARTN</name>
<feature type="region of interest" description="Disordered" evidence="1">
    <location>
        <begin position="1"/>
        <end position="53"/>
    </location>
</feature>
<evidence type="ECO:0000313" key="3">
    <source>
        <dbReference type="Proteomes" id="UP001196413"/>
    </source>
</evidence>